<feature type="domain" description="Ap4A phosphorylase 1/2 N-terminal" evidence="3">
    <location>
        <begin position="5"/>
        <end position="177"/>
    </location>
</feature>
<dbReference type="EMBL" id="AP014936">
    <property type="protein sequence ID" value="BAU47600.1"/>
    <property type="molecule type" value="Genomic_DNA"/>
</dbReference>
<dbReference type="RefSeq" id="WP_096459673.1">
    <property type="nucleotide sequence ID" value="NZ_AP014936.1"/>
</dbReference>
<proteinExistence type="predicted"/>
<dbReference type="Gene3D" id="3.30.428.70">
    <property type="match status" value="1"/>
</dbReference>
<name>A0A1B4V270_9GAMM</name>
<evidence type="ECO:0000259" key="3">
    <source>
        <dbReference type="Pfam" id="PF19327"/>
    </source>
</evidence>
<evidence type="ECO:0000259" key="2">
    <source>
        <dbReference type="Pfam" id="PF09830"/>
    </source>
</evidence>
<dbReference type="InterPro" id="IPR036265">
    <property type="entry name" value="HIT-like_sf"/>
</dbReference>
<evidence type="ECO:0000313" key="4">
    <source>
        <dbReference type="EMBL" id="BAU47600.1"/>
    </source>
</evidence>
<dbReference type="Pfam" id="PF09830">
    <property type="entry name" value="ATP_transf"/>
    <property type="match status" value="1"/>
</dbReference>
<dbReference type="PIRSF" id="PIRSF000846">
    <property type="entry name" value="ATP_adenylyltr"/>
    <property type="match status" value="1"/>
</dbReference>
<dbReference type="Pfam" id="PF19327">
    <property type="entry name" value="Ap4A_phos_N"/>
    <property type="match status" value="1"/>
</dbReference>
<dbReference type="SUPFAM" id="SSF54197">
    <property type="entry name" value="HIT-like"/>
    <property type="match status" value="1"/>
</dbReference>
<feature type="domain" description="ATP adenylyltransferase C-terminal" evidence="2">
    <location>
        <begin position="188"/>
        <end position="300"/>
    </location>
</feature>
<dbReference type="GO" id="GO:0005524">
    <property type="term" value="F:ATP binding"/>
    <property type="evidence" value="ECO:0007669"/>
    <property type="project" value="InterPro"/>
</dbReference>
<reference evidence="4 5" key="1">
    <citation type="submission" date="2015-08" db="EMBL/GenBank/DDBJ databases">
        <title>Complete genome sequence of Sulfurifustis variabilis.</title>
        <authorList>
            <person name="Miura A."/>
            <person name="Kojima H."/>
            <person name="Fukui M."/>
        </authorList>
    </citation>
    <scope>NUCLEOTIDE SEQUENCE [LARGE SCALE GENOMIC DNA]</scope>
    <source>
        <strain evidence="5">skN76</strain>
    </source>
</reference>
<dbReference type="PANTHER" id="PTHR38420">
    <property type="entry name" value="AP-4-A PHOSPHORYLASE II"/>
    <property type="match status" value="1"/>
</dbReference>
<dbReference type="InterPro" id="IPR009163">
    <property type="entry name" value="Ap4A_phos1/2"/>
</dbReference>
<organism evidence="4 5">
    <name type="scientific">Sulfurifustis variabilis</name>
    <dbReference type="NCBI Taxonomy" id="1675686"/>
    <lineage>
        <taxon>Bacteria</taxon>
        <taxon>Pseudomonadati</taxon>
        <taxon>Pseudomonadota</taxon>
        <taxon>Gammaproteobacteria</taxon>
        <taxon>Acidiferrobacterales</taxon>
        <taxon>Acidiferrobacteraceae</taxon>
        <taxon>Sulfurifustis</taxon>
    </lineage>
</organism>
<dbReference type="KEGG" id="sva:SVA_1021"/>
<keyword evidence="5" id="KW-1185">Reference proteome</keyword>
<dbReference type="OrthoDB" id="421767at2"/>
<dbReference type="InterPro" id="IPR045759">
    <property type="entry name" value="Ap4A_phos1/2_N"/>
</dbReference>
<evidence type="ECO:0000313" key="5">
    <source>
        <dbReference type="Proteomes" id="UP000218899"/>
    </source>
</evidence>
<feature type="active site" description="Nucleophile" evidence="1">
    <location>
        <position position="155"/>
    </location>
</feature>
<evidence type="ECO:0000256" key="1">
    <source>
        <dbReference type="PIRSR" id="PIRSR000846-1"/>
    </source>
</evidence>
<dbReference type="GO" id="GO:0003877">
    <property type="term" value="F:ATP:ADP adenylyltransferase activity"/>
    <property type="evidence" value="ECO:0007669"/>
    <property type="project" value="InterPro"/>
</dbReference>
<sequence length="302" mass="33120">MAESRTPLPPGTLWPAARERARRALARGALRPVETESLTRADGGVGFQLRVVSSLGRKDEDLRRREGVSPPAANPFLPYDPDLYVADVSDTHVCLLNKFNVIEHHLLVVTRAFEHQESLLDDRDFAALAACLAQGPGLGFYNGGETAGASQPHKHLQVVPLPLADAGPAVPVEAVFAPGEPGRIRRVPRLPFRHAWVRLDASALDAPAQSTSLLQGLYRRLLEEAGISVRRIDGQERQGAPYNLLVAREWMLLVPRSRERFETVSVNALGFAGSLFLRNRDELRRVEQCGPMAVLRSVGVAT</sequence>
<dbReference type="Proteomes" id="UP000218899">
    <property type="component" value="Chromosome"/>
</dbReference>
<protein>
    <submittedName>
        <fullName evidence="4">Phosphorylase</fullName>
    </submittedName>
</protein>
<dbReference type="PANTHER" id="PTHR38420:SF1">
    <property type="entry name" value="PUTATIVE (AFU_ORTHOLOGUE AFUA_5G14690)-RELATED"/>
    <property type="match status" value="1"/>
</dbReference>
<accession>A0A1B4V270</accession>
<dbReference type="InterPro" id="IPR043171">
    <property type="entry name" value="Ap4A_phos1/2-like"/>
</dbReference>
<dbReference type="InterPro" id="IPR019200">
    <property type="entry name" value="ATP_adenylylTrfase_C"/>
</dbReference>
<dbReference type="AlphaFoldDB" id="A0A1B4V270"/>
<dbReference type="GO" id="GO:0009117">
    <property type="term" value="P:nucleotide metabolic process"/>
    <property type="evidence" value="ECO:0007669"/>
    <property type="project" value="InterPro"/>
</dbReference>
<gene>
    <name evidence="4" type="ORF">SVA_1021</name>
</gene>